<protein>
    <submittedName>
        <fullName evidence="3">Tetratricopeptide repeat protein</fullName>
    </submittedName>
</protein>
<evidence type="ECO:0000256" key="2">
    <source>
        <dbReference type="SAM" id="Phobius"/>
    </source>
</evidence>
<evidence type="ECO:0000313" key="3">
    <source>
        <dbReference type="EMBL" id="QJY47892.1"/>
    </source>
</evidence>
<dbReference type="PANTHER" id="PTHR12558">
    <property type="entry name" value="CELL DIVISION CYCLE 16,23,27"/>
    <property type="match status" value="1"/>
</dbReference>
<dbReference type="Pfam" id="PF13432">
    <property type="entry name" value="TPR_16"/>
    <property type="match status" value="2"/>
</dbReference>
<keyword evidence="4" id="KW-1185">Reference proteome</keyword>
<dbReference type="Gene3D" id="1.25.40.10">
    <property type="entry name" value="Tetratricopeptide repeat domain"/>
    <property type="match status" value="3"/>
</dbReference>
<dbReference type="KEGG" id="pbro:HOP40_20540"/>
<feature type="repeat" description="TPR" evidence="1">
    <location>
        <begin position="387"/>
        <end position="420"/>
    </location>
</feature>
<reference evidence="3 4" key="1">
    <citation type="submission" date="2020-05" db="EMBL/GenBank/DDBJ databases">
        <authorList>
            <person name="Mo P."/>
        </authorList>
    </citation>
    <scope>NUCLEOTIDE SEQUENCE [LARGE SCALE GENOMIC DNA]</scope>
    <source>
        <strain evidence="3 4">Gen01</strain>
    </source>
</reference>
<evidence type="ECO:0000313" key="4">
    <source>
        <dbReference type="Proteomes" id="UP000505377"/>
    </source>
</evidence>
<gene>
    <name evidence="3" type="ORF">HOP40_20540</name>
</gene>
<dbReference type="SMART" id="SM00028">
    <property type="entry name" value="TPR"/>
    <property type="match status" value="5"/>
</dbReference>
<sequence>MTDDSGSRSRVPVLLIVLGLLLVAIAGVNLLTPDPEPTSQAAVPFAGPSALDELIDNAQRSLRRKPEDAPLWARLGAAYTERARITGDPSYYGQAQGALDRSLQIDPVDNGEALIGLGQLANARHDFAAARDYGEQARPLRPYTGEVYGVLVDAYAQLGQPDASTAALESMLDVEPGLAAFTRASYDLELRGRVDDARAALERALSSALSPEDVAFCRYYLGELAWNSGDVEEAATQYAAGLDARADDVALLQGMAKVAYAQGRTDDALVGYQEITNRVPLPGYLLEYGELLQAVGRTEEAQAQYDVLAVQQRLYAADGSTDDQVAALIAADHGEPAEALRLAEAEWGRRQSIFSADSMAWALYVNGRYAEAITFADRAAELGWRNASYFYHRGMILASLGRRDESLAVLNEAMSINPYFNPLQAPIARATIAALGSGS</sequence>
<proteinExistence type="predicted"/>
<dbReference type="PANTHER" id="PTHR12558:SF13">
    <property type="entry name" value="CELL DIVISION CYCLE PROTEIN 27 HOMOLOG"/>
    <property type="match status" value="1"/>
</dbReference>
<dbReference type="InterPro" id="IPR011990">
    <property type="entry name" value="TPR-like_helical_dom_sf"/>
</dbReference>
<keyword evidence="2" id="KW-0812">Transmembrane</keyword>
<evidence type="ECO:0000256" key="1">
    <source>
        <dbReference type="PROSITE-ProRule" id="PRU00339"/>
    </source>
</evidence>
<dbReference type="AlphaFoldDB" id="A0A6M6JMQ2"/>
<keyword evidence="2" id="KW-0472">Membrane</keyword>
<dbReference type="InterPro" id="IPR019734">
    <property type="entry name" value="TPR_rpt"/>
</dbReference>
<dbReference type="EMBL" id="CP053564">
    <property type="protein sequence ID" value="QJY47892.1"/>
    <property type="molecule type" value="Genomic_DNA"/>
</dbReference>
<accession>A0A6M6JMQ2</accession>
<name>A0A6M6JMQ2_9PSEU</name>
<keyword evidence="1" id="KW-0802">TPR repeat</keyword>
<dbReference type="Proteomes" id="UP000505377">
    <property type="component" value="Chromosome"/>
</dbReference>
<keyword evidence="2" id="KW-1133">Transmembrane helix</keyword>
<organism evidence="3 4">
    <name type="scientific">Pseudonocardia broussonetiae</name>
    <dbReference type="NCBI Taxonomy" id="2736640"/>
    <lineage>
        <taxon>Bacteria</taxon>
        <taxon>Bacillati</taxon>
        <taxon>Actinomycetota</taxon>
        <taxon>Actinomycetes</taxon>
        <taxon>Pseudonocardiales</taxon>
        <taxon>Pseudonocardiaceae</taxon>
        <taxon>Pseudonocardia</taxon>
    </lineage>
</organism>
<dbReference type="PROSITE" id="PS50005">
    <property type="entry name" value="TPR"/>
    <property type="match status" value="1"/>
</dbReference>
<dbReference type="SUPFAM" id="SSF48452">
    <property type="entry name" value="TPR-like"/>
    <property type="match status" value="2"/>
</dbReference>
<feature type="transmembrane region" description="Helical" evidence="2">
    <location>
        <begin position="12"/>
        <end position="31"/>
    </location>
</feature>